<dbReference type="AlphaFoldDB" id="A0A482TP61"/>
<feature type="domain" description="DUF7776" evidence="3">
    <location>
        <begin position="146"/>
        <end position="207"/>
    </location>
</feature>
<accession>A0A482TP61</accession>
<dbReference type="Gene3D" id="3.40.50.11700">
    <property type="match status" value="1"/>
</dbReference>
<proteinExistence type="predicted"/>
<dbReference type="Proteomes" id="UP000294028">
    <property type="component" value="Unassembled WGS sequence"/>
</dbReference>
<comment type="caution">
    <text evidence="4">The sequence shown here is derived from an EMBL/GenBank/DDBJ whole genome shotgun (WGS) entry which is preliminary data.</text>
</comment>
<evidence type="ECO:0000313" key="4">
    <source>
        <dbReference type="EMBL" id="RYJ14685.1"/>
    </source>
</evidence>
<dbReference type="InterPro" id="IPR046260">
    <property type="entry name" value="HFX_2341-like_N"/>
</dbReference>
<dbReference type="InterPro" id="IPR056678">
    <property type="entry name" value="DUF7776"/>
</dbReference>
<feature type="domain" description="HFX-2341-like N-terminal" evidence="2">
    <location>
        <begin position="5"/>
        <end position="143"/>
    </location>
</feature>
<evidence type="ECO:0000313" key="5">
    <source>
        <dbReference type="Proteomes" id="UP000294028"/>
    </source>
</evidence>
<sequence>MGETIHIIPVGFDFQRLVQPITQGNLEANRIHILHSSRESSDEEAQELAGRMVERLQETFETILGKTVNIETVDDIFKFEDAYPMAYDMIQEEVKAGNDVWVNISSMPRTVAFAFAIAANTLVVENPDNRDQIHTYYVSPEEYLVTRMIKELKKEREFLQDLDDNEEAKERFEEINDLVDDITRSGVTKGAKKMNGGLHVEFPAVSASELHKFEKTVLHFLDNVEKTESTSELARKLGDRLNEEVDDDSFKSKVQYNVKQLETKGFVDRTEEKNRYITELSTMGKLWVQTHRNDTPPRLKA</sequence>
<dbReference type="Pfam" id="PF24989">
    <property type="entry name" value="DUF7776"/>
    <property type="match status" value="1"/>
</dbReference>
<dbReference type="Pfam" id="PF19810">
    <property type="entry name" value="HFX_2341_N"/>
    <property type="match status" value="1"/>
</dbReference>
<dbReference type="RefSeq" id="WP_129785011.1">
    <property type="nucleotide sequence ID" value="NZ_RZHH01000002.1"/>
</dbReference>
<gene>
    <name evidence="4" type="ORF">ELS19_12480</name>
</gene>
<protein>
    <submittedName>
        <fullName evidence="4">MarR family transcriptional regulator</fullName>
    </submittedName>
</protein>
<organism evidence="4 5">
    <name type="scientific">Halogeometricum borinquense</name>
    <dbReference type="NCBI Taxonomy" id="60847"/>
    <lineage>
        <taxon>Archaea</taxon>
        <taxon>Methanobacteriati</taxon>
        <taxon>Methanobacteriota</taxon>
        <taxon>Stenosarchaea group</taxon>
        <taxon>Halobacteria</taxon>
        <taxon>Halobacteriales</taxon>
        <taxon>Haloferacaceae</taxon>
        <taxon>Halogeometricum</taxon>
    </lineage>
</organism>
<evidence type="ECO:0000259" key="3">
    <source>
        <dbReference type="Pfam" id="PF24989"/>
    </source>
</evidence>
<name>A0A482TP61_9EURY</name>
<reference evidence="4 5" key="1">
    <citation type="submission" date="2018-12" db="EMBL/GenBank/DDBJ databases">
        <title>Genome analysis provides insights into bioremediation potentialities of Halogeometricum borinquense strain N11.</title>
        <authorList>
            <person name="Najjari A."/>
            <person name="Youssef N."/>
            <person name="Fhoula I."/>
            <person name="Ben Dhia O."/>
            <person name="Mahjoubi M."/>
            <person name="Ouzari H.I."/>
            <person name="Cherif A."/>
        </authorList>
    </citation>
    <scope>NUCLEOTIDE SEQUENCE [LARGE SCALE GENOMIC DNA]</scope>
    <source>
        <strain evidence="4 5">N11</strain>
    </source>
</reference>
<keyword evidence="1" id="KW-0175">Coiled coil</keyword>
<dbReference type="EMBL" id="RZHH01000002">
    <property type="protein sequence ID" value="RYJ14685.1"/>
    <property type="molecule type" value="Genomic_DNA"/>
</dbReference>
<feature type="coiled-coil region" evidence="1">
    <location>
        <begin position="149"/>
        <end position="185"/>
    </location>
</feature>
<evidence type="ECO:0000259" key="2">
    <source>
        <dbReference type="Pfam" id="PF19810"/>
    </source>
</evidence>
<evidence type="ECO:0000256" key="1">
    <source>
        <dbReference type="SAM" id="Coils"/>
    </source>
</evidence>